<dbReference type="SUPFAM" id="SSF48371">
    <property type="entry name" value="ARM repeat"/>
    <property type="match status" value="1"/>
</dbReference>
<organism evidence="2 3">
    <name type="scientific">Chishuiella changwenlii</name>
    <dbReference type="NCBI Taxonomy" id="1434701"/>
    <lineage>
        <taxon>Bacteria</taxon>
        <taxon>Pseudomonadati</taxon>
        <taxon>Bacteroidota</taxon>
        <taxon>Flavobacteriia</taxon>
        <taxon>Flavobacteriales</taxon>
        <taxon>Weeksellaceae</taxon>
        <taxon>Chishuiella</taxon>
    </lineage>
</organism>
<reference evidence="4" key="4">
    <citation type="journal article" date="2019" name="Int. J. Syst. Evol. Microbiol.">
        <title>The Global Catalogue of Microorganisms (GCM) 10K type strain sequencing project: providing services to taxonomists for standard genome sequencing and annotation.</title>
        <authorList>
            <consortium name="The Broad Institute Genomics Platform"/>
            <consortium name="The Broad Institute Genome Sequencing Center for Infectious Disease"/>
            <person name="Wu L."/>
            <person name="Ma J."/>
        </authorList>
    </citation>
    <scope>NUCLEOTIDE SEQUENCE [LARGE SCALE GENOMIC DNA]</scope>
    <source>
        <strain evidence="4">CGMCC 1.12707</strain>
    </source>
</reference>
<reference evidence="1" key="1">
    <citation type="journal article" date="2014" name="Int. J. Syst. Evol. Microbiol.">
        <title>Complete genome of a new Firmicutes species belonging to the dominant human colonic microbiota ('Ruminococcus bicirculans') reveals two chromosomes and a selective capacity to utilize plant glucans.</title>
        <authorList>
            <consortium name="NISC Comparative Sequencing Program"/>
            <person name="Wegmann U."/>
            <person name="Louis P."/>
            <person name="Goesmann A."/>
            <person name="Henrissat B."/>
            <person name="Duncan S.H."/>
            <person name="Flint H.J."/>
        </authorList>
    </citation>
    <scope>NUCLEOTIDE SEQUENCE</scope>
    <source>
        <strain evidence="1">CGMCC 1.12707</strain>
    </source>
</reference>
<reference evidence="3" key="2">
    <citation type="submission" date="2016-11" db="EMBL/GenBank/DDBJ databases">
        <authorList>
            <person name="Varghese N."/>
            <person name="Submissions S."/>
        </authorList>
    </citation>
    <scope>NUCLEOTIDE SEQUENCE [LARGE SCALE GENOMIC DNA]</scope>
    <source>
        <strain evidence="3">DSM 27989</strain>
    </source>
</reference>
<reference evidence="2" key="3">
    <citation type="submission" date="2016-11" db="EMBL/GenBank/DDBJ databases">
        <authorList>
            <person name="Jaros S."/>
            <person name="Januszkiewicz K."/>
            <person name="Wedrychowicz H."/>
        </authorList>
    </citation>
    <scope>NUCLEOTIDE SEQUENCE [LARGE SCALE GENOMIC DNA]</scope>
    <source>
        <strain evidence="2">DSM 27989</strain>
    </source>
</reference>
<dbReference type="Gene3D" id="1.25.10.90">
    <property type="match status" value="1"/>
</dbReference>
<evidence type="ECO:0000313" key="2">
    <source>
        <dbReference type="EMBL" id="SHK48540.1"/>
    </source>
</evidence>
<dbReference type="STRING" id="1434701.SAMN05443634_101135"/>
<dbReference type="Proteomes" id="UP000650994">
    <property type="component" value="Unassembled WGS sequence"/>
</dbReference>
<evidence type="ECO:0000313" key="4">
    <source>
        <dbReference type="Proteomes" id="UP000650994"/>
    </source>
</evidence>
<dbReference type="Proteomes" id="UP000184120">
    <property type="component" value="Unassembled WGS sequence"/>
</dbReference>
<dbReference type="PANTHER" id="PTHR34070">
    <property type="entry name" value="ARMADILLO-TYPE FOLD"/>
    <property type="match status" value="1"/>
</dbReference>
<name>A0A1M6SV76_9FLAO</name>
<evidence type="ECO:0000313" key="1">
    <source>
        <dbReference type="EMBL" id="GGF09194.1"/>
    </source>
</evidence>
<dbReference type="EMBL" id="FRBH01000001">
    <property type="protein sequence ID" value="SHK48540.1"/>
    <property type="molecule type" value="Genomic_DNA"/>
</dbReference>
<accession>A0A1M6SV76</accession>
<evidence type="ECO:0000313" key="3">
    <source>
        <dbReference type="Proteomes" id="UP000184120"/>
    </source>
</evidence>
<dbReference type="Pfam" id="PF08713">
    <property type="entry name" value="DNA_alkylation"/>
    <property type="match status" value="1"/>
</dbReference>
<dbReference type="InterPro" id="IPR016024">
    <property type="entry name" value="ARM-type_fold"/>
</dbReference>
<dbReference type="PANTHER" id="PTHR34070:SF1">
    <property type="entry name" value="DNA ALKYLATION REPAIR PROTEIN"/>
    <property type="match status" value="1"/>
</dbReference>
<proteinExistence type="predicted"/>
<dbReference type="AlphaFoldDB" id="A0A1M6SV76"/>
<dbReference type="InterPro" id="IPR014825">
    <property type="entry name" value="DNA_alkylation"/>
</dbReference>
<dbReference type="RefSeq" id="WP_072928897.1">
    <property type="nucleotide sequence ID" value="NZ_BMFL01000022.1"/>
</dbReference>
<protein>
    <submittedName>
        <fullName evidence="2">3-methyladenine DNA glycosylase AlkD</fullName>
    </submittedName>
    <submittedName>
        <fullName evidence="1">DNA alkylation repair protein</fullName>
    </submittedName>
</protein>
<dbReference type="CDD" id="cd06561">
    <property type="entry name" value="AlkD_like"/>
    <property type="match status" value="1"/>
</dbReference>
<keyword evidence="4" id="KW-1185">Reference proteome</keyword>
<dbReference type="OrthoDB" id="9775346at2"/>
<sequence length="236" mass="28096">MILNEIKFTLQALANPEKAKILMRFFKTDKGEYGEGDTFLGITVPEQRLIAKQYFQNISLKEIEDLLSYNIHEYRLTSLLMLVFKYEKTKDIQEKKEIVLFYLSQTSRINNWDLVDTSCYKIVGHYCFHENEEQILYNLASSDDLWEKRIAIVSTMYFIRQQSLEIVTEMVLRNMNHSHDLMHKANGWMLREMGKKDESVLIDFLDEYAIKLPRTSLRYALEKLEPSVKDYYMKLK</sequence>
<gene>
    <name evidence="1" type="ORF">GCM10010984_27920</name>
    <name evidence="2" type="ORF">SAMN05443634_101135</name>
</gene>
<reference evidence="1" key="5">
    <citation type="submission" date="2024-05" db="EMBL/GenBank/DDBJ databases">
        <authorList>
            <person name="Sun Q."/>
            <person name="Zhou Y."/>
        </authorList>
    </citation>
    <scope>NUCLEOTIDE SEQUENCE</scope>
    <source>
        <strain evidence="1">CGMCC 1.12707</strain>
    </source>
</reference>
<dbReference type="EMBL" id="BMFL01000022">
    <property type="protein sequence ID" value="GGF09194.1"/>
    <property type="molecule type" value="Genomic_DNA"/>
</dbReference>